<feature type="transmembrane region" description="Helical" evidence="9">
    <location>
        <begin position="160"/>
        <end position="177"/>
    </location>
</feature>
<dbReference type="FunFam" id="1.20.1250.20:FF:000011">
    <property type="entry name" value="MFS multidrug transporter, putative"/>
    <property type="match status" value="1"/>
</dbReference>
<dbReference type="InterPro" id="IPR011701">
    <property type="entry name" value="MFS"/>
</dbReference>
<dbReference type="GO" id="GO:0005886">
    <property type="term" value="C:plasma membrane"/>
    <property type="evidence" value="ECO:0007669"/>
    <property type="project" value="UniProtKB-SubCell"/>
</dbReference>
<reference evidence="11" key="1">
    <citation type="submission" date="2020-11" db="EMBL/GenBank/DDBJ databases">
        <authorList>
            <consortium name="DOE Joint Genome Institute"/>
            <person name="Ahrendt S."/>
            <person name="Riley R."/>
            <person name="Andreopoulos W."/>
            <person name="Labutti K."/>
            <person name="Pangilinan J."/>
            <person name="Ruiz-Duenas F.J."/>
            <person name="Barrasa J.M."/>
            <person name="Sanchez-Garcia M."/>
            <person name="Camarero S."/>
            <person name="Miyauchi S."/>
            <person name="Serrano A."/>
            <person name="Linde D."/>
            <person name="Babiker R."/>
            <person name="Drula E."/>
            <person name="Ayuso-Fernandez I."/>
            <person name="Pacheco R."/>
            <person name="Padilla G."/>
            <person name="Ferreira P."/>
            <person name="Barriuso J."/>
            <person name="Kellner H."/>
            <person name="Castanera R."/>
            <person name="Alfaro M."/>
            <person name="Ramirez L."/>
            <person name="Pisabarro A.G."/>
            <person name="Kuo A."/>
            <person name="Tritt A."/>
            <person name="Lipzen A."/>
            <person name="He G."/>
            <person name="Yan M."/>
            <person name="Ng V."/>
            <person name="Cullen D."/>
            <person name="Martin F."/>
            <person name="Rosso M.-N."/>
            <person name="Henrissat B."/>
            <person name="Hibbett D."/>
            <person name="Martinez A.T."/>
            <person name="Grigoriev I.V."/>
        </authorList>
    </citation>
    <scope>NUCLEOTIDE SEQUENCE</scope>
    <source>
        <strain evidence="11">MF-IS2</strain>
    </source>
</reference>
<evidence type="ECO:0000256" key="9">
    <source>
        <dbReference type="SAM" id="Phobius"/>
    </source>
</evidence>
<evidence type="ECO:0000313" key="11">
    <source>
        <dbReference type="EMBL" id="KAF9450774.1"/>
    </source>
</evidence>
<feature type="transmembrane region" description="Helical" evidence="9">
    <location>
        <begin position="412"/>
        <end position="433"/>
    </location>
</feature>
<comment type="caution">
    <text evidence="11">The sequence shown here is derived from an EMBL/GenBank/DDBJ whole genome shotgun (WGS) entry which is preliminary data.</text>
</comment>
<dbReference type="CDD" id="cd17323">
    <property type="entry name" value="MFS_Tpo1_MDR_like"/>
    <property type="match status" value="1"/>
</dbReference>
<evidence type="ECO:0000256" key="6">
    <source>
        <dbReference type="ARBA" id="ARBA00023136"/>
    </source>
</evidence>
<proteinExistence type="inferred from homology"/>
<feature type="transmembrane region" description="Helical" evidence="9">
    <location>
        <begin position="439"/>
        <end position="459"/>
    </location>
</feature>
<comment type="similarity">
    <text evidence="7">Belongs to the major facilitator superfamily. DHA1 family. Polyamines/proton antiporter (TC 2.A.1.2.16) subfamily.</text>
</comment>
<evidence type="ECO:0000259" key="10">
    <source>
        <dbReference type="PROSITE" id="PS50850"/>
    </source>
</evidence>
<keyword evidence="5 9" id="KW-1133">Transmembrane helix</keyword>
<dbReference type="SUPFAM" id="SSF103473">
    <property type="entry name" value="MFS general substrate transporter"/>
    <property type="match status" value="1"/>
</dbReference>
<feature type="transmembrane region" description="Helical" evidence="9">
    <location>
        <begin position="507"/>
        <end position="527"/>
    </location>
</feature>
<evidence type="ECO:0000256" key="2">
    <source>
        <dbReference type="ARBA" id="ARBA00022448"/>
    </source>
</evidence>
<evidence type="ECO:0000256" key="1">
    <source>
        <dbReference type="ARBA" id="ARBA00004651"/>
    </source>
</evidence>
<dbReference type="GO" id="GO:0022857">
    <property type="term" value="F:transmembrane transporter activity"/>
    <property type="evidence" value="ECO:0007669"/>
    <property type="project" value="InterPro"/>
</dbReference>
<feature type="transmembrane region" description="Helical" evidence="9">
    <location>
        <begin position="226"/>
        <end position="246"/>
    </location>
</feature>
<gene>
    <name evidence="11" type="ORF">P691DRAFT_809467</name>
</gene>
<feature type="region of interest" description="Disordered" evidence="8">
    <location>
        <begin position="23"/>
        <end position="68"/>
    </location>
</feature>
<feature type="region of interest" description="Disordered" evidence="8">
    <location>
        <begin position="550"/>
        <end position="625"/>
    </location>
</feature>
<feature type="compositionally biased region" description="Polar residues" evidence="8">
    <location>
        <begin position="552"/>
        <end position="562"/>
    </location>
</feature>
<dbReference type="InterPro" id="IPR036259">
    <property type="entry name" value="MFS_trans_sf"/>
</dbReference>
<comment type="subcellular location">
    <subcellularLocation>
        <location evidence="1">Cell membrane</location>
        <topology evidence="1">Multi-pass membrane protein</topology>
    </subcellularLocation>
</comment>
<evidence type="ECO:0000313" key="12">
    <source>
        <dbReference type="Proteomes" id="UP000807342"/>
    </source>
</evidence>
<keyword evidence="4 9" id="KW-0812">Transmembrane</keyword>
<feature type="compositionally biased region" description="Polar residues" evidence="8">
    <location>
        <begin position="584"/>
        <end position="601"/>
    </location>
</feature>
<organism evidence="11 12">
    <name type="scientific">Macrolepiota fuliginosa MF-IS2</name>
    <dbReference type="NCBI Taxonomy" id="1400762"/>
    <lineage>
        <taxon>Eukaryota</taxon>
        <taxon>Fungi</taxon>
        <taxon>Dikarya</taxon>
        <taxon>Basidiomycota</taxon>
        <taxon>Agaricomycotina</taxon>
        <taxon>Agaricomycetes</taxon>
        <taxon>Agaricomycetidae</taxon>
        <taxon>Agaricales</taxon>
        <taxon>Agaricineae</taxon>
        <taxon>Agaricaceae</taxon>
        <taxon>Macrolepiota</taxon>
    </lineage>
</organism>
<dbReference type="Gene3D" id="1.20.1250.20">
    <property type="entry name" value="MFS general substrate transporter like domains"/>
    <property type="match status" value="1"/>
</dbReference>
<dbReference type="OrthoDB" id="9986881at2759"/>
<protein>
    <submittedName>
        <fullName evidence="11">MFS general substrate transporter</fullName>
    </submittedName>
</protein>
<dbReference type="PROSITE" id="PS50850">
    <property type="entry name" value="MFS"/>
    <property type="match status" value="1"/>
</dbReference>
<keyword evidence="2" id="KW-0813">Transport</keyword>
<dbReference type="PANTHER" id="PTHR23502:SF186">
    <property type="entry name" value="MAJOR FACILITATOR SUPERFAMILY (MFS) PROFILE DOMAIN-CONTAINING PROTEIN"/>
    <property type="match status" value="1"/>
</dbReference>
<dbReference type="InterPro" id="IPR020846">
    <property type="entry name" value="MFS_dom"/>
</dbReference>
<evidence type="ECO:0000256" key="7">
    <source>
        <dbReference type="ARBA" id="ARBA00038459"/>
    </source>
</evidence>
<keyword evidence="3" id="KW-1003">Cell membrane</keyword>
<dbReference type="PANTHER" id="PTHR23502">
    <property type="entry name" value="MAJOR FACILITATOR SUPERFAMILY"/>
    <property type="match status" value="1"/>
</dbReference>
<feature type="domain" description="Major facilitator superfamily (MFS) profile" evidence="10">
    <location>
        <begin position="100"/>
        <end position="531"/>
    </location>
</feature>
<dbReference type="Pfam" id="PF07690">
    <property type="entry name" value="MFS_1"/>
    <property type="match status" value="1"/>
</dbReference>
<feature type="transmembrane region" description="Helical" evidence="9">
    <location>
        <begin position="471"/>
        <end position="495"/>
    </location>
</feature>
<sequence length="625" mass="69325">MLLLRSWTTTWTGCILRRHSKDYEPSTSAASHTQSQSQSHPDTRRPNQDQYPDVQPESPPIDKPRTYPGSGTFEDPYIVDWDPNDPEDPYNWSKVRRCFITAQLAFTTFTVSFGSSSYSGGLKGIMHDLNISESIAILGISLYVLGFALGPLFFAPLGEMFGRRIVFLITISVYTLFQLQGALSKNLPTLLSCRLLTGIAGSSPLTNAGGAVSDIWSFRERGLASAIYATVPFLGPVIGPIVGGFVAENPHLGWHFNFWIMLILSALTLIIGYFISPETYAPVLLRRRAQKLQKASNNMIYYTTSYDRNRSKSFLQIMRMNLKRPFVFIATEPIVLLLAIYISIVYGTLYALFSAFPIIFQQHKGFTPGQSGLAFLGVGFGIVMGTSSQSIQNRIYRKSMDQSKTGRAPPEARLHIAILGGILAPVGLWWFAWTTMPSVHWIVPILAGIPFGVGVAQIWQTLTAYLMDTYGIYFASAISATVVLRSFCAAAFPLFSPSMFAALGDQWAMSIFAILSTVCMPIPILFLKYGWWIRSKSRVAYKDTDLMPLQDATATSDPSPQLETKDMGQKTEEPPVLDPLHYDQQLQQYRPSTDSTSSTANPRPCAYADPQGTDMQADTGMPQCH</sequence>
<feature type="transmembrane region" description="Helical" evidence="9">
    <location>
        <begin position="326"/>
        <end position="353"/>
    </location>
</feature>
<accession>A0A9P6C6X8</accession>
<feature type="transmembrane region" description="Helical" evidence="9">
    <location>
        <begin position="135"/>
        <end position="154"/>
    </location>
</feature>
<dbReference type="EMBL" id="MU151097">
    <property type="protein sequence ID" value="KAF9450774.1"/>
    <property type="molecule type" value="Genomic_DNA"/>
</dbReference>
<feature type="compositionally biased region" description="Basic and acidic residues" evidence="8">
    <location>
        <begin position="563"/>
        <end position="573"/>
    </location>
</feature>
<keyword evidence="12" id="KW-1185">Reference proteome</keyword>
<feature type="compositionally biased region" description="Low complexity" evidence="8">
    <location>
        <begin position="26"/>
        <end position="40"/>
    </location>
</feature>
<evidence type="ECO:0000256" key="5">
    <source>
        <dbReference type="ARBA" id="ARBA00022989"/>
    </source>
</evidence>
<feature type="transmembrane region" description="Helical" evidence="9">
    <location>
        <begin position="258"/>
        <end position="276"/>
    </location>
</feature>
<keyword evidence="6 9" id="KW-0472">Membrane</keyword>
<evidence type="ECO:0000256" key="8">
    <source>
        <dbReference type="SAM" id="MobiDB-lite"/>
    </source>
</evidence>
<feature type="transmembrane region" description="Helical" evidence="9">
    <location>
        <begin position="373"/>
        <end position="391"/>
    </location>
</feature>
<name>A0A9P6C6X8_9AGAR</name>
<evidence type="ECO:0000256" key="4">
    <source>
        <dbReference type="ARBA" id="ARBA00022692"/>
    </source>
</evidence>
<evidence type="ECO:0000256" key="3">
    <source>
        <dbReference type="ARBA" id="ARBA00022475"/>
    </source>
</evidence>
<dbReference type="Proteomes" id="UP000807342">
    <property type="component" value="Unassembled WGS sequence"/>
</dbReference>
<dbReference type="AlphaFoldDB" id="A0A9P6C6X8"/>